<evidence type="ECO:0000313" key="3">
    <source>
        <dbReference type="EMBL" id="MFC6038214.1"/>
    </source>
</evidence>
<dbReference type="SUPFAM" id="SSF55797">
    <property type="entry name" value="PR-1-like"/>
    <property type="match status" value="1"/>
</dbReference>
<name>A0ABW1L274_9BACL</name>
<feature type="domain" description="CAP-associated" evidence="2">
    <location>
        <begin position="67"/>
        <end position="205"/>
    </location>
</feature>
<accession>A0ABW1L274</accession>
<reference evidence="4" key="1">
    <citation type="journal article" date="2019" name="Int. J. Syst. Evol. Microbiol.">
        <title>The Global Catalogue of Microorganisms (GCM) 10K type strain sequencing project: providing services to taxonomists for standard genome sequencing and annotation.</title>
        <authorList>
            <consortium name="The Broad Institute Genomics Platform"/>
            <consortium name="The Broad Institute Genome Sequencing Center for Infectious Disease"/>
            <person name="Wu L."/>
            <person name="Ma J."/>
        </authorList>
    </citation>
    <scope>NUCLEOTIDE SEQUENCE [LARGE SCALE GENOMIC DNA]</scope>
    <source>
        <strain evidence="4">CCUG 54527</strain>
    </source>
</reference>
<organism evidence="3 4">
    <name type="scientific">Paenisporosarcina macmurdoensis</name>
    <dbReference type="NCBI Taxonomy" id="212659"/>
    <lineage>
        <taxon>Bacteria</taxon>
        <taxon>Bacillati</taxon>
        <taxon>Bacillota</taxon>
        <taxon>Bacilli</taxon>
        <taxon>Bacillales</taxon>
        <taxon>Caryophanaceae</taxon>
        <taxon>Paenisporosarcina</taxon>
    </lineage>
</organism>
<proteinExistence type="predicted"/>
<protein>
    <submittedName>
        <fullName evidence="3">CAP domain-containing protein</fullName>
    </submittedName>
</protein>
<evidence type="ECO:0000313" key="4">
    <source>
        <dbReference type="Proteomes" id="UP001596170"/>
    </source>
</evidence>
<dbReference type="PANTHER" id="PTHR31157:SF26">
    <property type="entry name" value="SCP-LIKE EXTRACELLULAR PROTEIN"/>
    <property type="match status" value="1"/>
</dbReference>
<dbReference type="Gene3D" id="3.40.33.10">
    <property type="entry name" value="CAP"/>
    <property type="match status" value="1"/>
</dbReference>
<comment type="caution">
    <text evidence="3">The sequence shown here is derived from an EMBL/GenBank/DDBJ whole genome shotgun (WGS) entry which is preliminary data.</text>
</comment>
<gene>
    <name evidence="3" type="ORF">ACFPYN_01990</name>
</gene>
<dbReference type="Pfam" id="PF00188">
    <property type="entry name" value="CAP"/>
    <property type="match status" value="1"/>
</dbReference>
<dbReference type="CDD" id="cd05379">
    <property type="entry name" value="CAP_bacterial"/>
    <property type="match status" value="1"/>
</dbReference>
<evidence type="ECO:0000259" key="1">
    <source>
        <dbReference type="Pfam" id="PF00188"/>
    </source>
</evidence>
<evidence type="ECO:0000259" key="2">
    <source>
        <dbReference type="Pfam" id="PF14504"/>
    </source>
</evidence>
<dbReference type="Proteomes" id="UP001596170">
    <property type="component" value="Unassembled WGS sequence"/>
</dbReference>
<dbReference type="InterPro" id="IPR029410">
    <property type="entry name" value="CAP_assoc"/>
</dbReference>
<dbReference type="RefSeq" id="WP_377732224.1">
    <property type="nucleotide sequence ID" value="NZ_JBHSRI010000002.1"/>
</dbReference>
<feature type="domain" description="SCP" evidence="1">
    <location>
        <begin position="237"/>
        <end position="338"/>
    </location>
</feature>
<keyword evidence="4" id="KW-1185">Reference proteome</keyword>
<dbReference type="Pfam" id="PF14504">
    <property type="entry name" value="CAP_assoc_N"/>
    <property type="match status" value="1"/>
</dbReference>
<dbReference type="InterPro" id="IPR014044">
    <property type="entry name" value="CAP_dom"/>
</dbReference>
<dbReference type="PANTHER" id="PTHR31157">
    <property type="entry name" value="SCP DOMAIN-CONTAINING PROTEIN"/>
    <property type="match status" value="1"/>
</dbReference>
<dbReference type="InterPro" id="IPR035940">
    <property type="entry name" value="CAP_sf"/>
</dbReference>
<sequence length="360" mass="40767">MKVLVRILLFLAIILTVIFYSDQTIQENDLLEAPGSRGQALPQENLSLPTGEATIPRPEKGLSTLVGQKTSEIVKSLGEPNRIEPSAFGYEWWVYNKSLTSYMLIGVTKDTITQVYIAGEDLDAFPYQVGQTIDELYRFTIIASEITVEIDSNVYTFTINELDTRNRLLVEFNGLFAQIYVDVEDGVVEAIRFTDPRTTVLHQPYEMTYKGDYLAPDVPSTTEQKAINESNERLLFELTNVYRARHAIDTVLEDEALGIVASKHSEDMAMENYFSHESPDFGDLENRLAEAQIVYDSAAENIGSNYYDSAEVVHGWLNSVDHRKVLLKPNFTHLGVGTFGRYYTQNFVEREISTRAIINE</sequence>
<dbReference type="EMBL" id="JBHSRI010000002">
    <property type="protein sequence ID" value="MFC6038214.1"/>
    <property type="molecule type" value="Genomic_DNA"/>
</dbReference>